<evidence type="ECO:0000313" key="1">
    <source>
        <dbReference type="EMBL" id="GAA4878947.1"/>
    </source>
</evidence>
<reference evidence="2" key="1">
    <citation type="journal article" date="2019" name="Int. J. Syst. Evol. Microbiol.">
        <title>The Global Catalogue of Microorganisms (GCM) 10K type strain sequencing project: providing services to taxonomists for standard genome sequencing and annotation.</title>
        <authorList>
            <consortium name="The Broad Institute Genomics Platform"/>
            <consortium name="The Broad Institute Genome Sequencing Center for Infectious Disease"/>
            <person name="Wu L."/>
            <person name="Ma J."/>
        </authorList>
    </citation>
    <scope>NUCLEOTIDE SEQUENCE [LARGE SCALE GENOMIC DNA]</scope>
    <source>
        <strain evidence="2">JCM 13006</strain>
    </source>
</reference>
<name>A0ABP9EJS5_9ACTN</name>
<keyword evidence="2" id="KW-1185">Reference proteome</keyword>
<protein>
    <submittedName>
        <fullName evidence="1">Uncharacterized protein</fullName>
    </submittedName>
</protein>
<accession>A0ABP9EJS5</accession>
<proteinExistence type="predicted"/>
<gene>
    <name evidence="1" type="ORF">GCM10023235_68890</name>
</gene>
<dbReference type="EMBL" id="BAABIS010000001">
    <property type="protein sequence ID" value="GAA4878947.1"/>
    <property type="molecule type" value="Genomic_DNA"/>
</dbReference>
<sequence length="320" mass="35017">MRLGFLGMPIFGRRRTSAPRLAPELDDAELGRVRKHLTAPQVQGQLDLSAGLVEQLLRDTGTDWDLRTHRLAVLAEAASPGLAQVWRRQRPRDADPLVFQVWAELAQARRDGAVEDPRGLLERCHRAADLVPADPTPWIARLGALRLLSRPSEEVYPVCREIGSRDPWNRAAHLEMLGYLSPAECGSHAQALDFVDAVRAAAPANSAVAGLELALLLERYRATLAAGGVTALGARRRWTRPDAEAALERALTWTLPGALSHAGAPADLNLLAYALVQAGRLREAATVFEVLGATVAPWPWALDGEPLQQFEYWREQALTA</sequence>
<comment type="caution">
    <text evidence="1">The sequence shown here is derived from an EMBL/GenBank/DDBJ whole genome shotgun (WGS) entry which is preliminary data.</text>
</comment>
<evidence type="ECO:0000313" key="2">
    <source>
        <dbReference type="Proteomes" id="UP001501752"/>
    </source>
</evidence>
<dbReference type="Proteomes" id="UP001501752">
    <property type="component" value="Unassembled WGS sequence"/>
</dbReference>
<organism evidence="1 2">
    <name type="scientific">Kitasatospora terrestris</name>
    <dbReference type="NCBI Taxonomy" id="258051"/>
    <lineage>
        <taxon>Bacteria</taxon>
        <taxon>Bacillati</taxon>
        <taxon>Actinomycetota</taxon>
        <taxon>Actinomycetes</taxon>
        <taxon>Kitasatosporales</taxon>
        <taxon>Streptomycetaceae</taxon>
        <taxon>Kitasatospora</taxon>
    </lineage>
</organism>